<gene>
    <name evidence="3" type="ORF">P691DRAFT_793844</name>
</gene>
<evidence type="ECO:0000313" key="4">
    <source>
        <dbReference type="Proteomes" id="UP000807342"/>
    </source>
</evidence>
<feature type="transmembrane region" description="Helical" evidence="1">
    <location>
        <begin position="83"/>
        <end position="116"/>
    </location>
</feature>
<feature type="transmembrane region" description="Helical" evidence="1">
    <location>
        <begin position="170"/>
        <end position="190"/>
    </location>
</feature>
<keyword evidence="1" id="KW-1133">Transmembrane helix</keyword>
<name>A0A9P5X9P0_9AGAR</name>
<accession>A0A9P5X9P0</accession>
<proteinExistence type="predicted"/>
<reference evidence="3" key="1">
    <citation type="submission" date="2020-11" db="EMBL/GenBank/DDBJ databases">
        <authorList>
            <consortium name="DOE Joint Genome Institute"/>
            <person name="Ahrendt S."/>
            <person name="Riley R."/>
            <person name="Andreopoulos W."/>
            <person name="Labutti K."/>
            <person name="Pangilinan J."/>
            <person name="Ruiz-Duenas F.J."/>
            <person name="Barrasa J.M."/>
            <person name="Sanchez-Garcia M."/>
            <person name="Camarero S."/>
            <person name="Miyauchi S."/>
            <person name="Serrano A."/>
            <person name="Linde D."/>
            <person name="Babiker R."/>
            <person name="Drula E."/>
            <person name="Ayuso-Fernandez I."/>
            <person name="Pacheco R."/>
            <person name="Padilla G."/>
            <person name="Ferreira P."/>
            <person name="Barriuso J."/>
            <person name="Kellner H."/>
            <person name="Castanera R."/>
            <person name="Alfaro M."/>
            <person name="Ramirez L."/>
            <person name="Pisabarro A.G."/>
            <person name="Kuo A."/>
            <person name="Tritt A."/>
            <person name="Lipzen A."/>
            <person name="He G."/>
            <person name="Yan M."/>
            <person name="Ng V."/>
            <person name="Cullen D."/>
            <person name="Martin F."/>
            <person name="Rosso M.-N."/>
            <person name="Henrissat B."/>
            <person name="Hibbett D."/>
            <person name="Martinez A.T."/>
            <person name="Grigoriev I.V."/>
        </authorList>
    </citation>
    <scope>NUCLEOTIDE SEQUENCE</scope>
    <source>
        <strain evidence="3">MF-IS2</strain>
    </source>
</reference>
<keyword evidence="1" id="KW-0812">Transmembrane</keyword>
<feature type="signal peptide" evidence="2">
    <location>
        <begin position="1"/>
        <end position="17"/>
    </location>
</feature>
<evidence type="ECO:0000256" key="1">
    <source>
        <dbReference type="SAM" id="Phobius"/>
    </source>
</evidence>
<evidence type="ECO:0000313" key="3">
    <source>
        <dbReference type="EMBL" id="KAF9447034.1"/>
    </source>
</evidence>
<keyword evidence="2" id="KW-0732">Signal</keyword>
<feature type="transmembrane region" description="Helical" evidence="1">
    <location>
        <begin position="137"/>
        <end position="164"/>
    </location>
</feature>
<sequence length="244" mass="26945">MLAYASLVVICQTSLLALNTREMQVAYIDHSNFVGAPAEYISDNLFIQPIGRAESAFSAIIDSLTVGIQIWRLWVIYSATRYAFAIIILPTLLFLCFVVIATQLAITVIVTVLVVARLLRIRRVHINLMGTSDISKQYMSIVAMLVESYALESVWTLAALIALFQNTSAFTFFANCSNVVDVIAYLLVIYRVSTGRGWNRETERQMIRRSTYSTTAETVTPAPQALPATSSIVPNSVPLAHSAV</sequence>
<dbReference type="OrthoDB" id="2641762at2759"/>
<dbReference type="EMBL" id="MU151218">
    <property type="protein sequence ID" value="KAF9447034.1"/>
    <property type="molecule type" value="Genomic_DNA"/>
</dbReference>
<evidence type="ECO:0000256" key="2">
    <source>
        <dbReference type="SAM" id="SignalP"/>
    </source>
</evidence>
<comment type="caution">
    <text evidence="3">The sequence shown here is derived from an EMBL/GenBank/DDBJ whole genome shotgun (WGS) entry which is preliminary data.</text>
</comment>
<keyword evidence="1" id="KW-0472">Membrane</keyword>
<keyword evidence="4" id="KW-1185">Reference proteome</keyword>
<dbReference type="Proteomes" id="UP000807342">
    <property type="component" value="Unassembled WGS sequence"/>
</dbReference>
<dbReference type="AlphaFoldDB" id="A0A9P5X9P0"/>
<protein>
    <submittedName>
        <fullName evidence="3">Uncharacterized protein</fullName>
    </submittedName>
</protein>
<organism evidence="3 4">
    <name type="scientific">Macrolepiota fuliginosa MF-IS2</name>
    <dbReference type="NCBI Taxonomy" id="1400762"/>
    <lineage>
        <taxon>Eukaryota</taxon>
        <taxon>Fungi</taxon>
        <taxon>Dikarya</taxon>
        <taxon>Basidiomycota</taxon>
        <taxon>Agaricomycotina</taxon>
        <taxon>Agaricomycetes</taxon>
        <taxon>Agaricomycetidae</taxon>
        <taxon>Agaricales</taxon>
        <taxon>Agaricineae</taxon>
        <taxon>Agaricaceae</taxon>
        <taxon>Macrolepiota</taxon>
    </lineage>
</organism>
<feature type="chain" id="PRO_5040365885" evidence="2">
    <location>
        <begin position="18"/>
        <end position="244"/>
    </location>
</feature>